<reference evidence="1" key="1">
    <citation type="submission" date="2023-02" db="EMBL/GenBank/DDBJ databases">
        <title>The sequence of Aeromonas hydrophila K533.</title>
        <authorList>
            <person name="Luo X."/>
        </authorList>
    </citation>
    <scope>NUCLEOTIDE SEQUENCE</scope>
    <source>
        <strain evidence="1">K533</strain>
    </source>
</reference>
<gene>
    <name evidence="1" type="ORF">PY771_06550</name>
</gene>
<dbReference type="RefSeq" id="WP_275115815.1">
    <property type="nucleotide sequence ID" value="NZ_CP118942.1"/>
</dbReference>
<dbReference type="SUPFAM" id="SSF48498">
    <property type="entry name" value="Tetracyclin repressor-like, C-terminal domain"/>
    <property type="match status" value="1"/>
</dbReference>
<proteinExistence type="predicted"/>
<evidence type="ECO:0000313" key="1">
    <source>
        <dbReference type="EMBL" id="WEE27975.1"/>
    </source>
</evidence>
<evidence type="ECO:0000313" key="2">
    <source>
        <dbReference type="Proteomes" id="UP001214666"/>
    </source>
</evidence>
<dbReference type="EMBL" id="CP118942">
    <property type="protein sequence ID" value="WEE27975.1"/>
    <property type="molecule type" value="Genomic_DNA"/>
</dbReference>
<organism evidence="1 2">
    <name type="scientific">Aeromonas hydrophila</name>
    <dbReference type="NCBI Taxonomy" id="644"/>
    <lineage>
        <taxon>Bacteria</taxon>
        <taxon>Pseudomonadati</taxon>
        <taxon>Pseudomonadota</taxon>
        <taxon>Gammaproteobacteria</taxon>
        <taxon>Aeromonadales</taxon>
        <taxon>Aeromonadaceae</taxon>
        <taxon>Aeromonas</taxon>
    </lineage>
</organism>
<dbReference type="Proteomes" id="UP001214666">
    <property type="component" value="Chromosome"/>
</dbReference>
<accession>A0AAX3PBB3</accession>
<dbReference type="Gene3D" id="1.10.357.10">
    <property type="entry name" value="Tetracycline Repressor, domain 2"/>
    <property type="match status" value="1"/>
</dbReference>
<dbReference type="InterPro" id="IPR036271">
    <property type="entry name" value="Tet_transcr_reg_TetR-rel_C_sf"/>
</dbReference>
<name>A0AAX3PBB3_AERHY</name>
<sequence length="196" mass="21828">MTSDSMNRFEQEHLKGWWETTRYYLLADMGSLPGAAAVAEDGWSPPQTDSHGGRKRFIAGVRGRLLRPIKRGGADDPLRELESAFQHQIAFIARHPDVPRRLLLWLAQDGDPGLQRRVRMLIGYYATRLAQIIARAEQQGLIRTDIKPHAAAISLVGVIQKLVLEAHATPQRGESFLRKAAEAFALYLAALAVPSK</sequence>
<protein>
    <submittedName>
        <fullName evidence="1">Uncharacterized protein</fullName>
    </submittedName>
</protein>
<dbReference type="AlphaFoldDB" id="A0AAX3PBB3"/>